<sequence length="129" mass="14118">MQHLDPRIGVLNSGVYYAYVNGYDKPETRGTLEEVEIALGLRKAPPAPKPIVETRTRSGGWERTFGTINGKPLTLTISEADSVCADVACGKFGCSLSLLCDFGTVEEDGPRVRQSIIDQMVEWALTKGW</sequence>
<gene>
    <name evidence="1" type="ORF">BL57_304</name>
</gene>
<protein>
    <submittedName>
        <fullName evidence="1">Uncharacterized protein</fullName>
    </submittedName>
</protein>
<accession>A0AB74UH96</accession>
<reference evidence="1" key="1">
    <citation type="submission" date="2024-10" db="EMBL/GenBank/DDBJ databases">
        <title>Genetic diversity among independent isolates of the Dolichocephalovirinae subfamily.</title>
        <authorList>
            <person name="Ely B."/>
            <person name="Thomas Q."/>
            <person name="Mohammadi T."/>
        </authorList>
    </citation>
    <scope>NUCLEOTIDE SEQUENCE</scope>
</reference>
<name>A0AB74UH96_9VIRU</name>
<proteinExistence type="predicted"/>
<organism evidence="1">
    <name type="scientific">Caulobacter phage BL57</name>
    <dbReference type="NCBI Taxonomy" id="3348355"/>
    <lineage>
        <taxon>Viruses</taxon>
    </lineage>
</organism>
<evidence type="ECO:0000313" key="1">
    <source>
        <dbReference type="EMBL" id="XHV10776.1"/>
    </source>
</evidence>
<dbReference type="EMBL" id="PQ287320">
    <property type="protein sequence ID" value="XHV10776.1"/>
    <property type="molecule type" value="Genomic_DNA"/>
</dbReference>